<evidence type="ECO:0000256" key="5">
    <source>
        <dbReference type="SAM" id="MobiDB-lite"/>
    </source>
</evidence>
<dbReference type="PROSITE" id="PS00629">
    <property type="entry name" value="IMP_1"/>
    <property type="match status" value="1"/>
</dbReference>
<evidence type="ECO:0000256" key="3">
    <source>
        <dbReference type="ARBA" id="ARBA00022842"/>
    </source>
</evidence>
<organism evidence="6 7">
    <name type="scientific">Dietzia timorensis</name>
    <dbReference type="NCBI Taxonomy" id="499555"/>
    <lineage>
        <taxon>Bacteria</taxon>
        <taxon>Bacillati</taxon>
        <taxon>Actinomycetota</taxon>
        <taxon>Actinomycetes</taxon>
        <taxon>Mycobacteriales</taxon>
        <taxon>Dietziaceae</taxon>
        <taxon>Dietzia</taxon>
    </lineage>
</organism>
<keyword evidence="3 4" id="KW-0460">Magnesium</keyword>
<dbReference type="AlphaFoldDB" id="A0A173LKT2"/>
<feature type="region of interest" description="Disordered" evidence="5">
    <location>
        <begin position="273"/>
        <end position="303"/>
    </location>
</feature>
<dbReference type="OrthoDB" id="9772456at2"/>
<comment type="cofactor">
    <cofactor evidence="4">
        <name>Mg(2+)</name>
        <dbReference type="ChEBI" id="CHEBI:18420"/>
    </cofactor>
</comment>
<dbReference type="InterPro" id="IPR000760">
    <property type="entry name" value="Inositol_monophosphatase-like"/>
</dbReference>
<dbReference type="GO" id="GO:0008934">
    <property type="term" value="F:inositol monophosphate 1-phosphatase activity"/>
    <property type="evidence" value="ECO:0007669"/>
    <property type="project" value="TreeGrafter"/>
</dbReference>
<dbReference type="Gene3D" id="3.30.540.10">
    <property type="entry name" value="Fructose-1,6-Bisphosphatase, subunit A, domain 1"/>
    <property type="match status" value="1"/>
</dbReference>
<dbReference type="PANTHER" id="PTHR20854">
    <property type="entry name" value="INOSITOL MONOPHOSPHATASE"/>
    <property type="match status" value="1"/>
</dbReference>
<dbReference type="RefSeq" id="WP_067473048.1">
    <property type="nucleotide sequence ID" value="NZ_CP015961.1"/>
</dbReference>
<feature type="binding site" evidence="4">
    <location>
        <position position="96"/>
    </location>
    <ligand>
        <name>Mg(2+)</name>
        <dbReference type="ChEBI" id="CHEBI:18420"/>
        <label>1</label>
        <note>catalytic</note>
    </ligand>
</feature>
<dbReference type="EMBL" id="CP015961">
    <property type="protein sequence ID" value="ANI92214.1"/>
    <property type="molecule type" value="Genomic_DNA"/>
</dbReference>
<reference evidence="6 7" key="1">
    <citation type="submission" date="2016-06" db="EMBL/GenBank/DDBJ databases">
        <title>Complete genome sequence of a saline-alkali tolerant type strain Dietzia timorensis ID05-A0528T.</title>
        <authorList>
            <person name="Wu X."/>
        </authorList>
    </citation>
    <scope>NUCLEOTIDE SEQUENCE [LARGE SCALE GENOMIC DNA]</scope>
    <source>
        <strain evidence="6 7">ID05-A0528</strain>
    </source>
</reference>
<proteinExistence type="predicted"/>
<dbReference type="GO" id="GO:0006020">
    <property type="term" value="P:inositol metabolic process"/>
    <property type="evidence" value="ECO:0007669"/>
    <property type="project" value="TreeGrafter"/>
</dbReference>
<keyword evidence="7" id="KW-1185">Reference proteome</keyword>
<feature type="binding site" evidence="4">
    <location>
        <position position="224"/>
    </location>
    <ligand>
        <name>Mg(2+)</name>
        <dbReference type="ChEBI" id="CHEBI:18420"/>
        <label>1</label>
        <note>catalytic</note>
    </ligand>
</feature>
<dbReference type="SUPFAM" id="SSF56655">
    <property type="entry name" value="Carbohydrate phosphatase"/>
    <property type="match status" value="1"/>
</dbReference>
<keyword evidence="2" id="KW-0378">Hydrolase</keyword>
<dbReference type="InterPro" id="IPR020583">
    <property type="entry name" value="Inositol_monoP_metal-BS"/>
</dbReference>
<dbReference type="STRING" id="499555.BJL86_1432"/>
<keyword evidence="1 4" id="KW-0479">Metal-binding</keyword>
<feature type="binding site" evidence="4">
    <location>
        <position position="93"/>
    </location>
    <ligand>
        <name>Mg(2+)</name>
        <dbReference type="ChEBI" id="CHEBI:18420"/>
        <label>2</label>
    </ligand>
</feature>
<dbReference type="GO" id="GO:0007165">
    <property type="term" value="P:signal transduction"/>
    <property type="evidence" value="ECO:0007669"/>
    <property type="project" value="TreeGrafter"/>
</dbReference>
<evidence type="ECO:0000313" key="6">
    <source>
        <dbReference type="EMBL" id="ANI92214.1"/>
    </source>
</evidence>
<dbReference type="KEGG" id="dtm:BJL86_1432"/>
<name>A0A173LKT2_9ACTN</name>
<accession>A0A173LKT2</accession>
<dbReference type="Proteomes" id="UP000186104">
    <property type="component" value="Chromosome"/>
</dbReference>
<gene>
    <name evidence="6" type="ORF">BJL86_1432</name>
</gene>
<feature type="binding site" evidence="4">
    <location>
        <position position="77"/>
    </location>
    <ligand>
        <name>Mg(2+)</name>
        <dbReference type="ChEBI" id="CHEBI:18420"/>
        <label>1</label>
        <note>catalytic</note>
    </ligand>
</feature>
<protein>
    <submittedName>
        <fullName evidence="6">Inositol-1-monophosphatase ImpA</fullName>
    </submittedName>
</protein>
<sequence>MSDYQMPTDLPVDPEEALAVAAAALDASWDPFINGVGAQAARFKESRNDFATEVDLSLERSITDALQRGTGIEVHGEEYGGPAVDTGTVWVLDPVDGTANYSLGIPDVAILAALIHEGQPVIGLTWLPLLGMRFTSLAGGPLHVNGRALEPMVDSSIRDVAVGVGSMNTGNRGIYTPQFRREVVEHLGIRAARTRKFGSTGVDLSYVASSRLSAAVTFGHYAWDNAAGACHVRSAGGIVTDVAGTEWDINSTSLLAASPRAHGEVLALVRELGEPADITESGQGRAKPLPETERTPSEGEDKE</sequence>
<evidence type="ECO:0000313" key="7">
    <source>
        <dbReference type="Proteomes" id="UP000186104"/>
    </source>
</evidence>
<dbReference type="Pfam" id="PF00459">
    <property type="entry name" value="Inositol_P"/>
    <property type="match status" value="1"/>
</dbReference>
<feature type="compositionally biased region" description="Basic and acidic residues" evidence="5">
    <location>
        <begin position="288"/>
        <end position="303"/>
    </location>
</feature>
<dbReference type="PANTHER" id="PTHR20854:SF4">
    <property type="entry name" value="INOSITOL-1-MONOPHOSPHATASE-RELATED"/>
    <property type="match status" value="1"/>
</dbReference>
<dbReference type="GO" id="GO:0046872">
    <property type="term" value="F:metal ion binding"/>
    <property type="evidence" value="ECO:0007669"/>
    <property type="project" value="UniProtKB-KW"/>
</dbReference>
<evidence type="ECO:0000256" key="4">
    <source>
        <dbReference type="PIRSR" id="PIRSR600760-2"/>
    </source>
</evidence>
<evidence type="ECO:0000256" key="2">
    <source>
        <dbReference type="ARBA" id="ARBA00022801"/>
    </source>
</evidence>
<dbReference type="PRINTS" id="PR00377">
    <property type="entry name" value="IMPHPHTASES"/>
</dbReference>
<evidence type="ECO:0000256" key="1">
    <source>
        <dbReference type="ARBA" id="ARBA00022723"/>
    </source>
</evidence>
<dbReference type="Gene3D" id="3.40.190.80">
    <property type="match status" value="1"/>
</dbReference>
<dbReference type="CDD" id="cd01637">
    <property type="entry name" value="IMPase_like"/>
    <property type="match status" value="1"/>
</dbReference>